<feature type="compositionally biased region" description="Polar residues" evidence="4">
    <location>
        <begin position="886"/>
        <end position="912"/>
    </location>
</feature>
<dbReference type="PANTHER" id="PTHR32295:SF154">
    <property type="entry name" value="PROTEIN IQ-DOMAIN 32"/>
    <property type="match status" value="1"/>
</dbReference>
<keyword evidence="1" id="KW-0112">Calmodulin-binding</keyword>
<name>A0A8X8WAJ2_SALSN</name>
<dbReference type="InterPro" id="IPR025064">
    <property type="entry name" value="DUF4005"/>
</dbReference>
<feature type="compositionally biased region" description="Basic and acidic residues" evidence="4">
    <location>
        <begin position="769"/>
        <end position="784"/>
    </location>
</feature>
<evidence type="ECO:0000256" key="2">
    <source>
        <dbReference type="ARBA" id="ARBA00024341"/>
    </source>
</evidence>
<dbReference type="Pfam" id="PF00612">
    <property type="entry name" value="IQ"/>
    <property type="match status" value="2"/>
</dbReference>
<feature type="compositionally biased region" description="Basic and acidic residues" evidence="4">
    <location>
        <begin position="914"/>
        <end position="923"/>
    </location>
</feature>
<evidence type="ECO:0000313" key="7">
    <source>
        <dbReference type="Proteomes" id="UP000298416"/>
    </source>
</evidence>
<feature type="compositionally biased region" description="Polar residues" evidence="4">
    <location>
        <begin position="843"/>
        <end position="856"/>
    </location>
</feature>
<reference evidence="6" key="2">
    <citation type="submission" date="2020-08" db="EMBL/GenBank/DDBJ databases">
        <title>Plant Genome Project.</title>
        <authorList>
            <person name="Zhang R.-G."/>
        </authorList>
    </citation>
    <scope>NUCLEOTIDE SEQUENCE</scope>
    <source>
        <strain evidence="6">Huo1</strain>
        <tissue evidence="6">Leaf</tissue>
    </source>
</reference>
<protein>
    <recommendedName>
        <fullName evidence="5">DUF4005 domain-containing protein</fullName>
    </recommendedName>
</protein>
<feature type="compositionally biased region" description="Basic and acidic residues" evidence="4">
    <location>
        <begin position="708"/>
        <end position="726"/>
    </location>
</feature>
<gene>
    <name evidence="6" type="ORF">SASPL_148377</name>
</gene>
<sequence>MGKSTPACFRIIGCGGDSVDHDDLHTPEFTARTMTEAVMDLKFLVLAIHIEIELENFIFKVDAFASIGVLLVIACLLFHSCLFIDRDHFNAIQTLPRKQEVGTVVLLRAGLGMRSGRSHKVGQTPELNEANGSGAAATRIRGLFSLSKASSDRRGWSFRKRSARHRVLSNSVTSEAPALTNKESQESISVNCQVQPDLTITEKTTDVQQKEEKTTVVHQKEEITREILQTEENTKEILQKEEKSTDILQKEENTREILQKEEKEEDTTETEQKEEKTIEILQEEERAATDVLQKEEKTAEIVQKEQKTTEILQKEERIELPCLVSQASRENDLGADAPPDEHRIILIQTAVRGLLARQDLLKQKSATKLQAVVRGHIVRSHAVGTLRCVQAIIKMQALVRERHARLQNKKEAKASQPHTYVSIEKLLSNAFARQLMEASPRTKSTNIKCDPSKSDSAWTWLERWMSVSSVSIEETHETEAVVEQEKDNLGHPGRNEEYPSVQIIPLSADSESCLNASDDVSNDNKMTKYDASVLDVHLHNSDQSDPKCEIQESSPAEIKNTDLVDVMEESQNEEVQNEVMEVDYFLKKEETGIAQEAPDCEKFSSMQPETEVKLISRKAINPAFIAAQSKFEELSLAAPSAKLDTSSGQDPGVESSLDKVSSANQDQLFRSGDKDSGLVGNLTFNASTVQIGSSECGTELSTSLILDSPDRAEEVGANESETKTKVSDATYAVPSCNSKTKLERNESVDSVSGESHNSCIPANTPQLDKPADLSHQEVKPESETSHQLNTLSSEASPRKNEATPELVATPSSQGSVKRKKNKGEKSQSNRKSKPSLDDKKASNHTPDSASRSSLDQLQEHKSGKRRNSSGSAKPDHKEQDPRDSSSRNSLPSYMQATESARAKTTANGSPRSSPDVHGKEIYIKKRHSLPGTDERQGSPRIHRSLSQTQQNTKGNASHSPQVSLRLESILRSEVATVNSDILADGDMSDLSNNYL</sequence>
<comment type="subunit">
    <text evidence="3">Binds to multiple calmodulin (CaM) in the presence of Ca(2+) and CaM-like proteins.</text>
</comment>
<keyword evidence="7" id="KW-1185">Reference proteome</keyword>
<dbReference type="InterPro" id="IPR000048">
    <property type="entry name" value="IQ_motif_EF-hand-BS"/>
</dbReference>
<reference evidence="6" key="1">
    <citation type="submission" date="2018-01" db="EMBL/GenBank/DDBJ databases">
        <authorList>
            <person name="Mao J.F."/>
        </authorList>
    </citation>
    <scope>NUCLEOTIDE SEQUENCE</scope>
    <source>
        <strain evidence="6">Huo1</strain>
        <tissue evidence="6">Leaf</tissue>
    </source>
</reference>
<feature type="region of interest" description="Disordered" evidence="4">
    <location>
        <begin position="237"/>
        <end position="276"/>
    </location>
</feature>
<evidence type="ECO:0000256" key="1">
    <source>
        <dbReference type="ARBA" id="ARBA00022860"/>
    </source>
</evidence>
<dbReference type="EMBL" id="PNBA02000019">
    <property type="protein sequence ID" value="KAG6390639.1"/>
    <property type="molecule type" value="Genomic_DNA"/>
</dbReference>
<feature type="domain" description="DUF4005" evidence="5">
    <location>
        <begin position="833"/>
        <end position="953"/>
    </location>
</feature>
<evidence type="ECO:0000259" key="5">
    <source>
        <dbReference type="Pfam" id="PF13178"/>
    </source>
</evidence>
<comment type="similarity">
    <text evidence="2">Belongs to the IQD family.</text>
</comment>
<dbReference type="Proteomes" id="UP000298416">
    <property type="component" value="Unassembled WGS sequence"/>
</dbReference>
<evidence type="ECO:0000256" key="3">
    <source>
        <dbReference type="ARBA" id="ARBA00024378"/>
    </source>
</evidence>
<dbReference type="PANTHER" id="PTHR32295">
    <property type="entry name" value="IQ-DOMAIN 5-RELATED"/>
    <property type="match status" value="1"/>
</dbReference>
<dbReference type="GO" id="GO:0005516">
    <property type="term" value="F:calmodulin binding"/>
    <property type="evidence" value="ECO:0007669"/>
    <property type="project" value="UniProtKB-KW"/>
</dbReference>
<feature type="region of interest" description="Disordered" evidence="4">
    <location>
        <begin position="704"/>
        <end position="963"/>
    </location>
</feature>
<dbReference type="PROSITE" id="PS50096">
    <property type="entry name" value="IQ"/>
    <property type="match status" value="3"/>
</dbReference>
<feature type="region of interest" description="Disordered" evidence="4">
    <location>
        <begin position="169"/>
        <end position="188"/>
    </location>
</feature>
<dbReference type="SMART" id="SM00015">
    <property type="entry name" value="IQ"/>
    <property type="match status" value="2"/>
</dbReference>
<feature type="compositionally biased region" description="Basic and acidic residues" evidence="4">
    <location>
        <begin position="873"/>
        <end position="885"/>
    </location>
</feature>
<proteinExistence type="inferred from homology"/>
<dbReference type="AlphaFoldDB" id="A0A8X8WAJ2"/>
<feature type="compositionally biased region" description="Polar residues" evidence="4">
    <location>
        <begin position="785"/>
        <end position="795"/>
    </location>
</feature>
<feature type="compositionally biased region" description="Polar residues" evidence="4">
    <location>
        <begin position="748"/>
        <end position="766"/>
    </location>
</feature>
<dbReference type="Gene3D" id="1.20.5.190">
    <property type="match status" value="1"/>
</dbReference>
<feature type="compositionally biased region" description="Polar residues" evidence="4">
    <location>
        <begin position="944"/>
        <end position="962"/>
    </location>
</feature>
<dbReference type="Pfam" id="PF13178">
    <property type="entry name" value="DUF4005"/>
    <property type="match status" value="1"/>
</dbReference>
<comment type="caution">
    <text evidence="6">The sequence shown here is derived from an EMBL/GenBank/DDBJ whole genome shotgun (WGS) entry which is preliminary data.</text>
</comment>
<feature type="region of interest" description="Disordered" evidence="4">
    <location>
        <begin position="475"/>
        <end position="496"/>
    </location>
</feature>
<accession>A0A8X8WAJ2</accession>
<evidence type="ECO:0000256" key="4">
    <source>
        <dbReference type="SAM" id="MobiDB-lite"/>
    </source>
</evidence>
<organism evidence="6">
    <name type="scientific">Salvia splendens</name>
    <name type="common">Scarlet sage</name>
    <dbReference type="NCBI Taxonomy" id="180675"/>
    <lineage>
        <taxon>Eukaryota</taxon>
        <taxon>Viridiplantae</taxon>
        <taxon>Streptophyta</taxon>
        <taxon>Embryophyta</taxon>
        <taxon>Tracheophyta</taxon>
        <taxon>Spermatophyta</taxon>
        <taxon>Magnoliopsida</taxon>
        <taxon>eudicotyledons</taxon>
        <taxon>Gunneridae</taxon>
        <taxon>Pentapetalae</taxon>
        <taxon>asterids</taxon>
        <taxon>lamiids</taxon>
        <taxon>Lamiales</taxon>
        <taxon>Lamiaceae</taxon>
        <taxon>Nepetoideae</taxon>
        <taxon>Mentheae</taxon>
        <taxon>Salviinae</taxon>
        <taxon>Salvia</taxon>
        <taxon>Salvia subgen. Calosphace</taxon>
        <taxon>core Calosphace</taxon>
    </lineage>
</organism>
<feature type="region of interest" description="Disordered" evidence="4">
    <location>
        <begin position="642"/>
        <end position="661"/>
    </location>
</feature>
<feature type="compositionally biased region" description="Basic residues" evidence="4">
    <location>
        <begin position="816"/>
        <end position="833"/>
    </location>
</feature>
<feature type="compositionally biased region" description="Basic and acidic residues" evidence="4">
    <location>
        <begin position="237"/>
        <end position="262"/>
    </location>
</feature>
<evidence type="ECO:0000313" key="6">
    <source>
        <dbReference type="EMBL" id="KAG6390639.1"/>
    </source>
</evidence>